<dbReference type="EMBL" id="CAJVCH010189743">
    <property type="protein sequence ID" value="CAG7730154.1"/>
    <property type="molecule type" value="Genomic_DNA"/>
</dbReference>
<dbReference type="Pfam" id="PF02836">
    <property type="entry name" value="Glyco_hydro_2_C"/>
    <property type="match status" value="1"/>
</dbReference>
<organism evidence="3 4">
    <name type="scientific">Allacma fusca</name>
    <dbReference type="NCBI Taxonomy" id="39272"/>
    <lineage>
        <taxon>Eukaryota</taxon>
        <taxon>Metazoa</taxon>
        <taxon>Ecdysozoa</taxon>
        <taxon>Arthropoda</taxon>
        <taxon>Hexapoda</taxon>
        <taxon>Collembola</taxon>
        <taxon>Symphypleona</taxon>
        <taxon>Sminthuridae</taxon>
        <taxon>Allacma</taxon>
    </lineage>
</organism>
<dbReference type="GO" id="GO:0030246">
    <property type="term" value="F:carbohydrate binding"/>
    <property type="evidence" value="ECO:0007669"/>
    <property type="project" value="TreeGrafter"/>
</dbReference>
<feature type="domain" description="Glycoside hydrolase family 2 catalytic" evidence="2">
    <location>
        <begin position="2"/>
        <end position="107"/>
    </location>
</feature>
<comment type="caution">
    <text evidence="3">The sequence shown here is derived from an EMBL/GenBank/DDBJ whole genome shotgun (WGS) entry which is preliminary data.</text>
</comment>
<evidence type="ECO:0000256" key="1">
    <source>
        <dbReference type="ARBA" id="ARBA00007401"/>
    </source>
</evidence>
<evidence type="ECO:0000313" key="4">
    <source>
        <dbReference type="Proteomes" id="UP000708208"/>
    </source>
</evidence>
<evidence type="ECO:0000259" key="2">
    <source>
        <dbReference type="Pfam" id="PF02836"/>
    </source>
</evidence>
<name>A0A8J2K2Q7_9HEXA</name>
<dbReference type="GO" id="GO:0005975">
    <property type="term" value="P:carbohydrate metabolic process"/>
    <property type="evidence" value="ECO:0007669"/>
    <property type="project" value="InterPro"/>
</dbReference>
<accession>A0A8J2K2Q7</accession>
<proteinExistence type="inferred from homology"/>
<feature type="non-terminal residue" evidence="3">
    <location>
        <position position="1"/>
    </location>
</feature>
<dbReference type="GO" id="GO:0019391">
    <property type="term" value="P:glucuronoside catabolic process"/>
    <property type="evidence" value="ECO:0007669"/>
    <property type="project" value="TreeGrafter"/>
</dbReference>
<dbReference type="PANTHER" id="PTHR10066">
    <property type="entry name" value="BETA-GLUCURONIDASE"/>
    <property type="match status" value="1"/>
</dbReference>
<comment type="similarity">
    <text evidence="1">Belongs to the glycosyl hydrolase 2 family.</text>
</comment>
<dbReference type="PANTHER" id="PTHR10066:SF67">
    <property type="entry name" value="BETA-GLUCURONIDASE"/>
    <property type="match status" value="1"/>
</dbReference>
<keyword evidence="4" id="KW-1185">Reference proteome</keyword>
<dbReference type="GO" id="GO:0005615">
    <property type="term" value="C:extracellular space"/>
    <property type="evidence" value="ECO:0007669"/>
    <property type="project" value="TreeGrafter"/>
</dbReference>
<dbReference type="Proteomes" id="UP000708208">
    <property type="component" value="Unassembled WGS sequence"/>
</dbReference>
<dbReference type="GO" id="GO:0004566">
    <property type="term" value="F:beta-glucuronidase activity"/>
    <property type="evidence" value="ECO:0007669"/>
    <property type="project" value="TreeGrafter"/>
</dbReference>
<dbReference type="InterPro" id="IPR006103">
    <property type="entry name" value="Glyco_hydro_2_cat"/>
</dbReference>
<sequence length="129" mass="15192">APYVDILAINRYFSWYSDTGHTEVIRESITLDIENWVRTHKKPIMVAEYGADTIAGFHQSPEFVFTEEYQTNFMKEHFKAFDYLRANSSLIGEHIWNFADFMTAQGEILYGSQFPFRNELTILHKRNQS</sequence>
<dbReference type="AlphaFoldDB" id="A0A8J2K2Q7"/>
<protein>
    <recommendedName>
        <fullName evidence="2">Glycoside hydrolase family 2 catalytic domain-containing protein</fullName>
    </recommendedName>
</protein>
<reference evidence="3" key="1">
    <citation type="submission" date="2021-06" db="EMBL/GenBank/DDBJ databases">
        <authorList>
            <person name="Hodson N. C."/>
            <person name="Mongue J. A."/>
            <person name="Jaron S. K."/>
        </authorList>
    </citation>
    <scope>NUCLEOTIDE SEQUENCE</scope>
</reference>
<dbReference type="OrthoDB" id="408532at2759"/>
<evidence type="ECO:0000313" key="3">
    <source>
        <dbReference type="EMBL" id="CAG7730154.1"/>
    </source>
</evidence>
<gene>
    <name evidence="3" type="ORF">AFUS01_LOCUS18819</name>
</gene>